<keyword evidence="2" id="KW-1185">Reference proteome</keyword>
<gene>
    <name evidence="1" type="ORF">RHMOL_Rhmol08G0327100</name>
</gene>
<accession>A0ACC0MV37</accession>
<reference evidence="1" key="1">
    <citation type="submission" date="2022-02" db="EMBL/GenBank/DDBJ databases">
        <title>Plant Genome Project.</title>
        <authorList>
            <person name="Zhang R.-G."/>
        </authorList>
    </citation>
    <scope>NUCLEOTIDE SEQUENCE</scope>
    <source>
        <strain evidence="1">AT1</strain>
    </source>
</reference>
<dbReference type="Proteomes" id="UP001062846">
    <property type="component" value="Chromosome 8"/>
</dbReference>
<protein>
    <submittedName>
        <fullName evidence="1">Uncharacterized protein</fullName>
    </submittedName>
</protein>
<proteinExistence type="predicted"/>
<evidence type="ECO:0000313" key="1">
    <source>
        <dbReference type="EMBL" id="KAI8544850.1"/>
    </source>
</evidence>
<comment type="caution">
    <text evidence="1">The sequence shown here is derived from an EMBL/GenBank/DDBJ whole genome shotgun (WGS) entry which is preliminary data.</text>
</comment>
<evidence type="ECO:0000313" key="2">
    <source>
        <dbReference type="Proteomes" id="UP001062846"/>
    </source>
</evidence>
<sequence>MAKKGVTRRELLDRWRGIEEYDDDDDDPSHSFPASDSSSRHRLRLLKEEWFADAFSYLVSFPKQNHIWCGSWDLMGPLLETFYNYFKDERHDSPLKILWKRISEEMQRCTQCICQHHQAQEMYHSEYEWSSIGPLLDVLRSLDEERVTQHLKEINSRITRGVYDPVNDSSEVVSVMFEVLMFPMLLDDQSLVTEFQVFIEAIDNSHELSLAGHQQYPPRFVWALAICSCLASNEHGPSGMKLAMPRVGLFAYLMGEFSALDFMRATDLEPLQPLLKKCIGLLETEVLPLAVETSRPRVQLERTTVWLGIKALLGFLEPPAFEEGILERYPIFLSIVLNHISDDSGEFSYAVNCLRLLFEMLGCKLWLRATLSPSVMRNTLLGQCFHTRNEKSHKEIFDLFQPFLQALNYRIQSLEALQDGEHEKQRRNFIYFLLHQVPFSSNFSILMRKKACQIALLIIHRGYKMIPPCPPFECAHMWGPSLVSSLKDSSLHSSLRQPAFDLIQTIIVSDAAILASSILNCHTPPSISKSMSSEFNGEDEDEGFLFTHDVEEKDDSCWNGFSVQSRITSQEFGEWMCIPMLWIDVLLEIDPLVLPVSFSKAVLWALSRLSMVEPENSTEMALPARDWLSTCASEISHLYGWKVPSGSDDGGDGKDSKNSINVSKMCVPLIKTFKRLTAHFAVKMEQGELRKQWTWEPRMSESLILLLVDPNDNARQVGRSILEQVSNTRGLACGLQFLCSCSSSLSAVLFGLKHASKLVQLDSVLLKFQTLHHFFFVLCKLLREGVMSSPTLPGSSSDELNILKVSSQGGFLRQPLFDSLRKNVDVHLVSVDLSAWEEFNHLLAGITWPLIQKCLKEGKTYMDYKISQLLEGNTLYCVTFSKLFPRRPVTIKEDSVQVRMTCIRLLELLPVVFEKLVPSFLKASGKILDNSTDCTWLNHLTNWGRSSLAVIVRYWKQTLMSVLGLLKQSNSDVSIQANIGAIEKLIACETVAMDELIDQVVHLSVALSEGSSYIAKDTNLKSNSLVFEDLPFSRKFLSQDAKPSSLENADVQILDSVSSLNNRNIDTIIVLSDDETQMEVPANKAIVSHERASQCVLDGKTEASEGVSQDARATVNVSTNDTKLIVDFQRADGPNCTALVSQKLNSDMLRGERDPGYLTKSKALDSNSQDRKSKMSAHGSSPFQGKSDLKNSSGATLSAKSMDQVCINKDLETRDTVIKHLVCDAEDDPWESSVKNSRGQLSCAIKPSTSGPKRQVIQLNMGMENRSGNLHRLEGGVKRFKPPALDDWYRPILEIDYFVTVGLAPASEEENESLRKLKEVPVSFQSPNEYVDILRPLVLEEFKAQLHSCFLEMSSSEEMCCGTLSVLSVERIDDFHLVRCIHDDSDSAGSRSFSENDLILLTRQLLKVSSHDVHMVGKVERHQKDYKRRSSILVIRFYLQNGSSRLNRARKLLIERSKWHVARIMSITSQLREFQALSSINGIPLLPIILNPINHSFGHHESRKGDLSKLPQPLQRVLKSSYNDCQLEAIGAAIEPLDSKKEYDLSLIQGPPGTGKTRTILAIVSALLAYYLQRRNDMKRPPNGSLKPIHNPFSNLKSRISQSAAIARAWQDAALARQLDEDVEKSSKSIGSCTRGRVLICAQSNAAVDELVSRISSEGLYGSDGAKYKPFLVRIGNAKTVHPNSLPFFIDTLVDHKLAEERINAGDAKSETVLNSSMAFRANLEKLVDRIRFYETMRANLRDGNSNSKIMLKGEASKGNDRKEMSDAEIDGELRKLYAEKKAIYRDLSSAQAKEKKAHDEIKALKHKFRRSILREAEIVITTLSGCGGDLYGVCSESLSSHKFSNPSEHALFDAVVIDEAAQVFPCFGTSYFDSSSALKIEGGHMYNGRGHLIHELFVLKVGDPKQLPATVLSNVASKYLYQCSMFERLQRAGHPVIMLTEQYRMHPEICWFPSLHFYDRKLVNGDQMSDKSASFHATEGLGPYLFFDVVDGHELHGKNSGGLSLYNESEADAAVEILSFFKKRYPSEFRGGRIGIITPYKSQLSLLRSRFSSAFGPSVTAEMEFNTVDGFQGREVDILVLSTVRAAEACSAATKINSSNIGFVADVRRMNVSLTRARLSLWVLGNARTLQTNHNWAALVRNAKERNLVVSVKKPYESLFKSAFKKLPALENSSNCSKELKHDRKIKEPGSHAGSNQKAGDETNERKKRHIGSGARSDLRRAGAEDNLSLSKGSIKTKKRARDEHDVAVKKDPLPVAVASSEGSASKSMQSAIPGKGGTAEQSRGRGNGERQLHTQSPNLTEGKGKFENRTSNIDQCDDGKSVDYELLKPIVSKELATSDKHSRKHRKMEAVIPSSVRTVQGRDGNDGGRASNQANTPKDAIAKRKQQRDDVDALLSSALISSKKETSLRSLPVKRPGSPKSRAGGGIKPPKPRKVSSSSSAMEGQSQQHHRKRDKSLSSQEFG</sequence>
<dbReference type="EMBL" id="CM046395">
    <property type="protein sequence ID" value="KAI8544850.1"/>
    <property type="molecule type" value="Genomic_DNA"/>
</dbReference>
<organism evidence="1 2">
    <name type="scientific">Rhododendron molle</name>
    <name type="common">Chinese azalea</name>
    <name type="synonym">Azalea mollis</name>
    <dbReference type="NCBI Taxonomy" id="49168"/>
    <lineage>
        <taxon>Eukaryota</taxon>
        <taxon>Viridiplantae</taxon>
        <taxon>Streptophyta</taxon>
        <taxon>Embryophyta</taxon>
        <taxon>Tracheophyta</taxon>
        <taxon>Spermatophyta</taxon>
        <taxon>Magnoliopsida</taxon>
        <taxon>eudicotyledons</taxon>
        <taxon>Gunneridae</taxon>
        <taxon>Pentapetalae</taxon>
        <taxon>asterids</taxon>
        <taxon>Ericales</taxon>
        <taxon>Ericaceae</taxon>
        <taxon>Ericoideae</taxon>
        <taxon>Rhodoreae</taxon>
        <taxon>Rhododendron</taxon>
    </lineage>
</organism>
<name>A0ACC0MV37_RHOML</name>